<feature type="compositionally biased region" description="Basic and acidic residues" evidence="1">
    <location>
        <begin position="100"/>
        <end position="113"/>
    </location>
</feature>
<dbReference type="EMBL" id="JANBVO010000003">
    <property type="protein sequence ID" value="KAJ9155317.1"/>
    <property type="molecule type" value="Genomic_DNA"/>
</dbReference>
<protein>
    <submittedName>
        <fullName evidence="2">Uncharacterized protein</fullName>
    </submittedName>
</protein>
<keyword evidence="3" id="KW-1185">Reference proteome</keyword>
<dbReference type="Proteomes" id="UP001174694">
    <property type="component" value="Unassembled WGS sequence"/>
</dbReference>
<gene>
    <name evidence="2" type="ORF">NKR23_g1922</name>
</gene>
<reference evidence="2" key="1">
    <citation type="submission" date="2022-07" db="EMBL/GenBank/DDBJ databases">
        <title>Fungi with potential for degradation of polypropylene.</title>
        <authorList>
            <person name="Gostincar C."/>
        </authorList>
    </citation>
    <scope>NUCLEOTIDE SEQUENCE</scope>
    <source>
        <strain evidence="2">EXF-13308</strain>
    </source>
</reference>
<sequence length="113" mass="13151">MLFPTRHPFLLESIEALTRVYQEVLLQMNEPANTTKAQTTTLLEQTKESIFLFKASVYTPGATALQDSLKRNMRHMRDSSPRILHNRVTRDSSNHSTRHLLADRHQHQEELLN</sequence>
<accession>A0AA38RYB2</accession>
<dbReference type="AlphaFoldDB" id="A0AA38RYB2"/>
<proteinExistence type="predicted"/>
<evidence type="ECO:0000313" key="3">
    <source>
        <dbReference type="Proteomes" id="UP001174694"/>
    </source>
</evidence>
<evidence type="ECO:0000256" key="1">
    <source>
        <dbReference type="SAM" id="MobiDB-lite"/>
    </source>
</evidence>
<evidence type="ECO:0000313" key="2">
    <source>
        <dbReference type="EMBL" id="KAJ9155317.1"/>
    </source>
</evidence>
<feature type="region of interest" description="Disordered" evidence="1">
    <location>
        <begin position="83"/>
        <end position="113"/>
    </location>
</feature>
<organism evidence="2 3">
    <name type="scientific">Pleurostoma richardsiae</name>
    <dbReference type="NCBI Taxonomy" id="41990"/>
    <lineage>
        <taxon>Eukaryota</taxon>
        <taxon>Fungi</taxon>
        <taxon>Dikarya</taxon>
        <taxon>Ascomycota</taxon>
        <taxon>Pezizomycotina</taxon>
        <taxon>Sordariomycetes</taxon>
        <taxon>Sordariomycetidae</taxon>
        <taxon>Calosphaeriales</taxon>
        <taxon>Pleurostomataceae</taxon>
        <taxon>Pleurostoma</taxon>
    </lineage>
</organism>
<comment type="caution">
    <text evidence="2">The sequence shown here is derived from an EMBL/GenBank/DDBJ whole genome shotgun (WGS) entry which is preliminary data.</text>
</comment>
<name>A0AA38RYB2_9PEZI</name>